<dbReference type="InterPro" id="IPR017853">
    <property type="entry name" value="GH"/>
</dbReference>
<keyword evidence="4" id="KW-1185">Reference proteome</keyword>
<reference evidence="3 4" key="1">
    <citation type="journal article" date="2015" name="Genome Announc.">
        <title>Draft Genome Sequence of a Heterotrophic Facultative Anaerobic Thermophilic Bacterium, Ardenticatena maritima Strain 110ST.</title>
        <authorList>
            <person name="Kawaichi S."/>
            <person name="Yoshida T."/>
            <person name="Sako Y."/>
            <person name="Nakamura R."/>
        </authorList>
    </citation>
    <scope>NUCLEOTIDE SEQUENCE [LARGE SCALE GENOMIC DNA]</scope>
    <source>
        <strain evidence="3 4">110S</strain>
    </source>
</reference>
<gene>
    <name evidence="3" type="ORF">ARMA_0927</name>
</gene>
<dbReference type="GO" id="GO:0004553">
    <property type="term" value="F:hydrolase activity, hydrolyzing O-glycosyl compounds"/>
    <property type="evidence" value="ECO:0007669"/>
    <property type="project" value="TreeGrafter"/>
</dbReference>
<dbReference type="SUPFAM" id="SSF51445">
    <property type="entry name" value="(Trans)glycosidases"/>
    <property type="match status" value="1"/>
</dbReference>
<dbReference type="PANTHER" id="PTHR12631:SF10">
    <property type="entry name" value="BETA-XYLOSIDASE-LIKE PROTEIN-RELATED"/>
    <property type="match status" value="1"/>
</dbReference>
<feature type="chain" id="PRO_5005838658" evidence="2">
    <location>
        <begin position="27"/>
        <end position="448"/>
    </location>
</feature>
<evidence type="ECO:0000256" key="1">
    <source>
        <dbReference type="SAM" id="MobiDB-lite"/>
    </source>
</evidence>
<dbReference type="PANTHER" id="PTHR12631">
    <property type="entry name" value="ALPHA-L-IDURONIDASE"/>
    <property type="match status" value="1"/>
</dbReference>
<dbReference type="EMBL" id="BBZA01000061">
    <property type="protein sequence ID" value="GAP62504.1"/>
    <property type="molecule type" value="Genomic_DNA"/>
</dbReference>
<feature type="signal peptide" evidence="2">
    <location>
        <begin position="1"/>
        <end position="26"/>
    </location>
</feature>
<feature type="compositionally biased region" description="Low complexity" evidence="1">
    <location>
        <begin position="35"/>
        <end position="75"/>
    </location>
</feature>
<protein>
    <submittedName>
        <fullName evidence="3">Uncharacterized protein</fullName>
    </submittedName>
</protein>
<organism evidence="3 4">
    <name type="scientific">Ardenticatena maritima</name>
    <dbReference type="NCBI Taxonomy" id="872965"/>
    <lineage>
        <taxon>Bacteria</taxon>
        <taxon>Bacillati</taxon>
        <taxon>Chloroflexota</taxon>
        <taxon>Ardenticatenia</taxon>
        <taxon>Ardenticatenales</taxon>
        <taxon>Ardenticatenaceae</taxon>
        <taxon>Ardenticatena</taxon>
    </lineage>
</organism>
<dbReference type="InterPro" id="IPR051923">
    <property type="entry name" value="Glycosyl_Hydrolase_39"/>
</dbReference>
<dbReference type="Gene3D" id="3.20.20.80">
    <property type="entry name" value="Glycosidases"/>
    <property type="match status" value="1"/>
</dbReference>
<dbReference type="Proteomes" id="UP000037784">
    <property type="component" value="Unassembled WGS sequence"/>
</dbReference>
<dbReference type="RefSeq" id="WP_054492420.1">
    <property type="nucleotide sequence ID" value="NZ_BBZA01000061.1"/>
</dbReference>
<dbReference type="PROSITE" id="PS51257">
    <property type="entry name" value="PROKAR_LIPOPROTEIN"/>
    <property type="match status" value="1"/>
</dbReference>
<evidence type="ECO:0000256" key="2">
    <source>
        <dbReference type="SAM" id="SignalP"/>
    </source>
</evidence>
<evidence type="ECO:0000313" key="4">
    <source>
        <dbReference type="Proteomes" id="UP000037784"/>
    </source>
</evidence>
<feature type="region of interest" description="Disordered" evidence="1">
    <location>
        <begin position="35"/>
        <end position="100"/>
    </location>
</feature>
<dbReference type="AlphaFoldDB" id="A0A0M9UC31"/>
<proteinExistence type="predicted"/>
<comment type="caution">
    <text evidence="3">The sequence shown here is derived from an EMBL/GenBank/DDBJ whole genome shotgun (WGS) entry which is preliminary data.</text>
</comment>
<reference evidence="4" key="2">
    <citation type="submission" date="2015-08" db="EMBL/GenBank/DDBJ databases">
        <title>Draft Genome Sequence of a Heterotrophic Facultative Anaerobic Bacterium Ardenticatena maritima Strain 110S.</title>
        <authorList>
            <person name="Kawaichi S."/>
            <person name="Yoshida T."/>
            <person name="Sako Y."/>
            <person name="Nakamura R."/>
        </authorList>
    </citation>
    <scope>NUCLEOTIDE SEQUENCE [LARGE SCALE GENOMIC DNA]</scope>
    <source>
        <strain evidence="4">110S</strain>
    </source>
</reference>
<evidence type="ECO:0000313" key="3">
    <source>
        <dbReference type="EMBL" id="GAP62504.1"/>
    </source>
</evidence>
<dbReference type="InParanoid" id="A0A0M9UC31"/>
<sequence length="448" mass="50177">MQKRWLMVTLMALLVLLAACGGGDQADVTPTTALTLKPTFTPKPETETTAPTAEPTATEAVVEGQTEEGATGGEAQENEQPTPAPEPTSPPAASTSDFMDVMTSPDYGMQAFMWWRPEVAHRDLGLIRDAGFRWVKQDFAWREIEGAAKGAFDWSRPDRIVEMAHDEFGLKILARVDRQPAWANPNCTGGGEMGPPQNLQDYADFLYAMASRYKGRIAAYSIWNEPNLAREWCNQPPNPAEYVEMLRVAYNAIKSADPNAIVISAGLSPTGGPMPVAMNDVEYLRGMYEAMGGNSEGYFDVLGAHAPGFKAPPEVSPDEVEANPDVYGKGRWFTFRRVEDLRAVMEEYGDTNRRVAILEMGWTTDPRPDSPYHWHAVTPEQQAEYLVRAYQFAKENWRPWIGLMSLIYVCNYDWTPDDEQYYWCITEPAYPETIVRPAYEALKAMPKD</sequence>
<accession>A0A0M9UC31</accession>
<dbReference type="OrthoDB" id="136121at2"/>
<keyword evidence="2" id="KW-0732">Signal</keyword>
<name>A0A0M9UC31_9CHLR</name>